<dbReference type="EMBL" id="FXAR01000006">
    <property type="protein sequence ID" value="SMG30947.1"/>
    <property type="molecule type" value="Genomic_DNA"/>
</dbReference>
<evidence type="ECO:0000256" key="2">
    <source>
        <dbReference type="ARBA" id="ARBA00022692"/>
    </source>
</evidence>
<proteinExistence type="predicted"/>
<evidence type="ECO:0000259" key="6">
    <source>
        <dbReference type="Pfam" id="PF01061"/>
    </source>
</evidence>
<evidence type="ECO:0000256" key="5">
    <source>
        <dbReference type="SAM" id="Phobius"/>
    </source>
</evidence>
<dbReference type="PANTHER" id="PTHR43229:SF2">
    <property type="entry name" value="NODULATION PROTEIN J"/>
    <property type="match status" value="1"/>
</dbReference>
<dbReference type="InterPro" id="IPR051784">
    <property type="entry name" value="Nod_factor_ABC_transporter"/>
</dbReference>
<keyword evidence="3 5" id="KW-1133">Transmembrane helix</keyword>
<feature type="domain" description="ABC-2 type transporter transmembrane" evidence="6">
    <location>
        <begin position="33"/>
        <end position="206"/>
    </location>
</feature>
<dbReference type="GO" id="GO:0016020">
    <property type="term" value="C:membrane"/>
    <property type="evidence" value="ECO:0007669"/>
    <property type="project" value="UniProtKB-SubCell"/>
</dbReference>
<accession>A0A1X7JTF9</accession>
<feature type="transmembrane region" description="Helical" evidence="5">
    <location>
        <begin position="118"/>
        <end position="145"/>
    </location>
</feature>
<dbReference type="STRING" id="1610489.SAMN06295981_1891"/>
<comment type="subcellular location">
    <subcellularLocation>
        <location evidence="1">Membrane</location>
        <topology evidence="1">Multi-pass membrane protein</topology>
    </subcellularLocation>
</comment>
<sequence>MTEMTTTRFSTGTFAPAPRRAPQARMIAAQGRTETILFLRHGEQQLLSVIIPLVALVLTATMPMFSEQTSLAQLLPMVLAIATSSSGFTGQAIAVAFDRRYGALKRTGASGVPASTIIFGKVIAVAAMSALQILLLGSVALFLGWRASPGGVVLGLVILLLGITTFTALGMLMGGTLSSEMVLALANLIWFVLVGALGWVVFSHGLDAAGWYTAIPTVALAAGLTDAFAGVVPWLEIAVMAAWAVVASVLAVRWFRFEA</sequence>
<dbReference type="Proteomes" id="UP000193309">
    <property type="component" value="Unassembled WGS sequence"/>
</dbReference>
<feature type="transmembrane region" description="Helical" evidence="5">
    <location>
        <begin position="151"/>
        <end position="174"/>
    </location>
</feature>
<keyword evidence="2 5" id="KW-0812">Transmembrane</keyword>
<feature type="transmembrane region" description="Helical" evidence="5">
    <location>
        <begin position="234"/>
        <end position="255"/>
    </location>
</feature>
<name>A0A1X7JTF9_9CORY</name>
<feature type="transmembrane region" description="Helical" evidence="5">
    <location>
        <begin position="46"/>
        <end position="65"/>
    </location>
</feature>
<organism evidence="7 8">
    <name type="scientific">Corynebacterium pollutisoli</name>
    <dbReference type="NCBI Taxonomy" id="1610489"/>
    <lineage>
        <taxon>Bacteria</taxon>
        <taxon>Bacillati</taxon>
        <taxon>Actinomycetota</taxon>
        <taxon>Actinomycetes</taxon>
        <taxon>Mycobacteriales</taxon>
        <taxon>Corynebacteriaceae</taxon>
        <taxon>Corynebacterium</taxon>
    </lineage>
</organism>
<dbReference type="AlphaFoldDB" id="A0A1X7JTF9"/>
<feature type="transmembrane region" description="Helical" evidence="5">
    <location>
        <begin position="181"/>
        <end position="202"/>
    </location>
</feature>
<keyword evidence="8" id="KW-1185">Reference proteome</keyword>
<evidence type="ECO:0000313" key="8">
    <source>
        <dbReference type="Proteomes" id="UP000193309"/>
    </source>
</evidence>
<evidence type="ECO:0000256" key="4">
    <source>
        <dbReference type="ARBA" id="ARBA00023136"/>
    </source>
</evidence>
<dbReference type="Pfam" id="PF01061">
    <property type="entry name" value="ABC2_membrane"/>
    <property type="match status" value="1"/>
</dbReference>
<evidence type="ECO:0000256" key="1">
    <source>
        <dbReference type="ARBA" id="ARBA00004141"/>
    </source>
</evidence>
<dbReference type="GO" id="GO:0140359">
    <property type="term" value="F:ABC-type transporter activity"/>
    <property type="evidence" value="ECO:0007669"/>
    <property type="project" value="InterPro"/>
</dbReference>
<gene>
    <name evidence="7" type="ORF">SAMN06295981_1891</name>
</gene>
<dbReference type="InterPro" id="IPR013525">
    <property type="entry name" value="ABC2_TM"/>
</dbReference>
<protein>
    <submittedName>
        <fullName evidence="7">ABC-2 type transport system permease protein</fullName>
    </submittedName>
</protein>
<feature type="transmembrane region" description="Helical" evidence="5">
    <location>
        <begin position="77"/>
        <end position="97"/>
    </location>
</feature>
<evidence type="ECO:0000256" key="3">
    <source>
        <dbReference type="ARBA" id="ARBA00022989"/>
    </source>
</evidence>
<reference evidence="8" key="1">
    <citation type="submission" date="2017-04" db="EMBL/GenBank/DDBJ databases">
        <authorList>
            <person name="Varghese N."/>
            <person name="Submissions S."/>
        </authorList>
    </citation>
    <scope>NUCLEOTIDE SEQUENCE [LARGE SCALE GENOMIC DNA]</scope>
    <source>
        <strain evidence="8">VDS</strain>
    </source>
</reference>
<evidence type="ECO:0000313" key="7">
    <source>
        <dbReference type="EMBL" id="SMG30947.1"/>
    </source>
</evidence>
<keyword evidence="4 5" id="KW-0472">Membrane</keyword>
<dbReference type="PANTHER" id="PTHR43229">
    <property type="entry name" value="NODULATION PROTEIN J"/>
    <property type="match status" value="1"/>
</dbReference>